<dbReference type="EMBL" id="CAEKDK010000001">
    <property type="protein sequence ID" value="CAB4261773.1"/>
    <property type="molecule type" value="Genomic_DNA"/>
</dbReference>
<accession>A0A6J5TCX7</accession>
<proteinExistence type="predicted"/>
<feature type="transmembrane region" description="Helical" evidence="1">
    <location>
        <begin position="46"/>
        <end position="76"/>
    </location>
</feature>
<sequence length="97" mass="9332">MNGLGFGAVAAVVARFWGGGLGLLFGGGGGLRFGGGGLRFGGGGGLSFGVGGGGGLCFWVEVACAFRAVALLSYVLPPNGSNSCSREFAASKGGGRL</sequence>
<reference evidence="2 3" key="1">
    <citation type="submission" date="2020-05" db="EMBL/GenBank/DDBJ databases">
        <authorList>
            <person name="Campoy J."/>
            <person name="Schneeberger K."/>
            <person name="Spophaly S."/>
        </authorList>
    </citation>
    <scope>NUCLEOTIDE SEQUENCE [LARGE SCALE GENOMIC DNA]</scope>
    <source>
        <strain evidence="2">PruArmRojPasFocal</strain>
    </source>
</reference>
<evidence type="ECO:0000256" key="1">
    <source>
        <dbReference type="SAM" id="Phobius"/>
    </source>
</evidence>
<protein>
    <submittedName>
        <fullName evidence="2">Uncharacterized protein</fullName>
    </submittedName>
</protein>
<keyword evidence="1" id="KW-1133">Transmembrane helix</keyword>
<dbReference type="Proteomes" id="UP000507222">
    <property type="component" value="Unassembled WGS sequence"/>
</dbReference>
<gene>
    <name evidence="2" type="ORF">CURHAP_LOCUS685</name>
</gene>
<name>A0A6J5TCX7_PRUAR</name>
<evidence type="ECO:0000313" key="2">
    <source>
        <dbReference type="EMBL" id="CAB4261773.1"/>
    </source>
</evidence>
<keyword evidence="1" id="KW-0812">Transmembrane</keyword>
<keyword evidence="1" id="KW-0472">Membrane</keyword>
<dbReference type="AlphaFoldDB" id="A0A6J5TCX7"/>
<organism evidence="2 3">
    <name type="scientific">Prunus armeniaca</name>
    <name type="common">Apricot</name>
    <name type="synonym">Armeniaca vulgaris</name>
    <dbReference type="NCBI Taxonomy" id="36596"/>
    <lineage>
        <taxon>Eukaryota</taxon>
        <taxon>Viridiplantae</taxon>
        <taxon>Streptophyta</taxon>
        <taxon>Embryophyta</taxon>
        <taxon>Tracheophyta</taxon>
        <taxon>Spermatophyta</taxon>
        <taxon>Magnoliopsida</taxon>
        <taxon>eudicotyledons</taxon>
        <taxon>Gunneridae</taxon>
        <taxon>Pentapetalae</taxon>
        <taxon>rosids</taxon>
        <taxon>fabids</taxon>
        <taxon>Rosales</taxon>
        <taxon>Rosaceae</taxon>
        <taxon>Amygdaloideae</taxon>
        <taxon>Amygdaleae</taxon>
        <taxon>Prunus</taxon>
    </lineage>
</organism>
<evidence type="ECO:0000313" key="3">
    <source>
        <dbReference type="Proteomes" id="UP000507222"/>
    </source>
</evidence>